<feature type="compositionally biased region" description="Polar residues" evidence="1">
    <location>
        <begin position="15"/>
        <end position="26"/>
    </location>
</feature>
<organism evidence="2 3">
    <name type="scientific">Dyella japonica A8</name>
    <dbReference type="NCBI Taxonomy" id="1217721"/>
    <lineage>
        <taxon>Bacteria</taxon>
        <taxon>Pseudomonadati</taxon>
        <taxon>Pseudomonadota</taxon>
        <taxon>Gammaproteobacteria</taxon>
        <taxon>Lysobacterales</taxon>
        <taxon>Rhodanobacteraceae</taxon>
        <taxon>Dyella</taxon>
    </lineage>
</organism>
<dbReference type="HOGENOM" id="CLU_2769236_0_0_6"/>
<dbReference type="EMBL" id="CP008884">
    <property type="protein sequence ID" value="AIF49053.1"/>
    <property type="molecule type" value="Genomic_DNA"/>
</dbReference>
<dbReference type="Proteomes" id="UP000027987">
    <property type="component" value="Chromosome"/>
</dbReference>
<feature type="region of interest" description="Disordered" evidence="1">
    <location>
        <begin position="1"/>
        <end position="26"/>
    </location>
</feature>
<dbReference type="AlphaFoldDB" id="A0A075KA25"/>
<dbReference type="PATRIC" id="fig|1217721.7.peg.3752"/>
<evidence type="ECO:0000313" key="3">
    <source>
        <dbReference type="Proteomes" id="UP000027987"/>
    </source>
</evidence>
<dbReference type="KEGG" id="dja:HY57_18270"/>
<proteinExistence type="predicted"/>
<dbReference type="OrthoDB" id="5957048at2"/>
<evidence type="ECO:0000313" key="2">
    <source>
        <dbReference type="EMBL" id="AIF49053.1"/>
    </source>
</evidence>
<evidence type="ECO:0000256" key="1">
    <source>
        <dbReference type="SAM" id="MobiDB-lite"/>
    </source>
</evidence>
<name>A0A075KA25_9GAMM</name>
<reference evidence="2 3" key="1">
    <citation type="submission" date="2014-07" db="EMBL/GenBank/DDBJ databases">
        <title>Complete Genome Sequence of Dyella japonica Strain A8 Isolated from Malaysian Tropical Soil.</title>
        <authorList>
            <person name="Hui R.K.H."/>
            <person name="Chen J.-W."/>
            <person name="Chan K.-G."/>
            <person name="Leung F.C.C."/>
        </authorList>
    </citation>
    <scope>NUCLEOTIDE SEQUENCE [LARGE SCALE GENOMIC DNA]</scope>
    <source>
        <strain evidence="2 3">A8</strain>
    </source>
</reference>
<accession>A0A075KA25</accession>
<keyword evidence="3" id="KW-1185">Reference proteome</keyword>
<sequence>MSTIRRPNDPATPGISPNVTPSSQLSPDEMAAIADAEYRHVDYDLHPLRVQGLDHYIESPEGNERFHIS</sequence>
<gene>
    <name evidence="2" type="ORF">HY57_18270</name>
</gene>
<protein>
    <submittedName>
        <fullName evidence="2">Uncharacterized protein</fullName>
    </submittedName>
</protein>
<dbReference type="RefSeq" id="WP_019464662.1">
    <property type="nucleotide sequence ID" value="NZ_ALOY01000134.1"/>
</dbReference>